<evidence type="ECO:0000256" key="1">
    <source>
        <dbReference type="SAM" id="MobiDB-lite"/>
    </source>
</evidence>
<name>A0ABV1A884_9TELE</name>
<dbReference type="Proteomes" id="UP001469553">
    <property type="component" value="Unassembled WGS sequence"/>
</dbReference>
<sequence>MHCSDKSTPHYGTEGQIENRSCREKRLQRERKQMKTITVERCMTYFGTNLNCSTNLSELLKWVNSGKPLFLKYVLHKHCGALPYHRESRDGHAWKGCQIQKLISYI</sequence>
<dbReference type="EMBL" id="JAHRIP010085259">
    <property type="protein sequence ID" value="MEQ2314297.1"/>
    <property type="molecule type" value="Genomic_DNA"/>
</dbReference>
<protein>
    <submittedName>
        <fullName evidence="2">Uncharacterized protein</fullName>
    </submittedName>
</protein>
<comment type="caution">
    <text evidence="2">The sequence shown here is derived from an EMBL/GenBank/DDBJ whole genome shotgun (WGS) entry which is preliminary data.</text>
</comment>
<organism evidence="2 3">
    <name type="scientific">Ameca splendens</name>
    <dbReference type="NCBI Taxonomy" id="208324"/>
    <lineage>
        <taxon>Eukaryota</taxon>
        <taxon>Metazoa</taxon>
        <taxon>Chordata</taxon>
        <taxon>Craniata</taxon>
        <taxon>Vertebrata</taxon>
        <taxon>Euteleostomi</taxon>
        <taxon>Actinopterygii</taxon>
        <taxon>Neopterygii</taxon>
        <taxon>Teleostei</taxon>
        <taxon>Neoteleostei</taxon>
        <taxon>Acanthomorphata</taxon>
        <taxon>Ovalentaria</taxon>
        <taxon>Atherinomorphae</taxon>
        <taxon>Cyprinodontiformes</taxon>
        <taxon>Goodeidae</taxon>
        <taxon>Ameca</taxon>
    </lineage>
</organism>
<proteinExistence type="predicted"/>
<gene>
    <name evidence="2" type="ORF">AMECASPLE_010634</name>
</gene>
<accession>A0ABV1A884</accession>
<keyword evidence="3" id="KW-1185">Reference proteome</keyword>
<evidence type="ECO:0000313" key="3">
    <source>
        <dbReference type="Proteomes" id="UP001469553"/>
    </source>
</evidence>
<evidence type="ECO:0000313" key="2">
    <source>
        <dbReference type="EMBL" id="MEQ2314297.1"/>
    </source>
</evidence>
<feature type="region of interest" description="Disordered" evidence="1">
    <location>
        <begin position="1"/>
        <end position="25"/>
    </location>
</feature>
<reference evidence="2 3" key="1">
    <citation type="submission" date="2021-06" db="EMBL/GenBank/DDBJ databases">
        <authorList>
            <person name="Palmer J.M."/>
        </authorList>
    </citation>
    <scope>NUCLEOTIDE SEQUENCE [LARGE SCALE GENOMIC DNA]</scope>
    <source>
        <strain evidence="2 3">AS_MEX2019</strain>
        <tissue evidence="2">Muscle</tissue>
    </source>
</reference>